<evidence type="ECO:0000313" key="1">
    <source>
        <dbReference type="EMBL" id="KAK9751959.1"/>
    </source>
</evidence>
<evidence type="ECO:0000313" key="2">
    <source>
        <dbReference type="Proteomes" id="UP001458880"/>
    </source>
</evidence>
<proteinExistence type="predicted"/>
<name>A0AAW1N0D3_POPJA</name>
<protein>
    <submittedName>
        <fullName evidence="1">Uncharacterized protein</fullName>
    </submittedName>
</protein>
<dbReference type="EMBL" id="JASPKY010000024">
    <property type="protein sequence ID" value="KAK9751959.1"/>
    <property type="molecule type" value="Genomic_DNA"/>
</dbReference>
<accession>A0AAW1N0D3</accession>
<dbReference type="AlphaFoldDB" id="A0AAW1N0D3"/>
<organism evidence="1 2">
    <name type="scientific">Popillia japonica</name>
    <name type="common">Japanese beetle</name>
    <dbReference type="NCBI Taxonomy" id="7064"/>
    <lineage>
        <taxon>Eukaryota</taxon>
        <taxon>Metazoa</taxon>
        <taxon>Ecdysozoa</taxon>
        <taxon>Arthropoda</taxon>
        <taxon>Hexapoda</taxon>
        <taxon>Insecta</taxon>
        <taxon>Pterygota</taxon>
        <taxon>Neoptera</taxon>
        <taxon>Endopterygota</taxon>
        <taxon>Coleoptera</taxon>
        <taxon>Polyphaga</taxon>
        <taxon>Scarabaeiformia</taxon>
        <taxon>Scarabaeidae</taxon>
        <taxon>Rutelinae</taxon>
        <taxon>Popillia</taxon>
    </lineage>
</organism>
<reference evidence="1 2" key="1">
    <citation type="journal article" date="2024" name="BMC Genomics">
        <title>De novo assembly and annotation of Popillia japonica's genome with initial clues to its potential as an invasive pest.</title>
        <authorList>
            <person name="Cucini C."/>
            <person name="Boschi S."/>
            <person name="Funari R."/>
            <person name="Cardaioli E."/>
            <person name="Iannotti N."/>
            <person name="Marturano G."/>
            <person name="Paoli F."/>
            <person name="Bruttini M."/>
            <person name="Carapelli A."/>
            <person name="Frati F."/>
            <person name="Nardi F."/>
        </authorList>
    </citation>
    <scope>NUCLEOTIDE SEQUENCE [LARGE SCALE GENOMIC DNA]</scope>
    <source>
        <strain evidence="1">DMR45628</strain>
    </source>
</reference>
<keyword evidence="2" id="KW-1185">Reference proteome</keyword>
<gene>
    <name evidence="1" type="ORF">QE152_g4608</name>
</gene>
<dbReference type="Proteomes" id="UP001458880">
    <property type="component" value="Unassembled WGS sequence"/>
</dbReference>
<sequence>MQFLPWQKYTFFRAYSFKDFLFTGSAFPQTLLSSDVEALEEDTARQEYKYFKSCCINTTTSKCEWLRINKTNGTGCTIENNFILIQRSKVLNKINEEDTTSKMCKTRNILTTSKQSLNLYKVSSKTRSSTNCRQITSYLFSQ</sequence>
<comment type="caution">
    <text evidence="1">The sequence shown here is derived from an EMBL/GenBank/DDBJ whole genome shotgun (WGS) entry which is preliminary data.</text>
</comment>